<evidence type="ECO:0000256" key="9">
    <source>
        <dbReference type="ARBA" id="ARBA00023244"/>
    </source>
</evidence>
<evidence type="ECO:0000256" key="6">
    <source>
        <dbReference type="ARBA" id="ARBA00022692"/>
    </source>
</evidence>
<protein>
    <submittedName>
        <fullName evidence="12">Heme biosynthesis protein HemY</fullName>
    </submittedName>
</protein>
<proteinExistence type="predicted"/>
<accession>A0A849P3T3</accession>
<name>A0A849P3T3_9BURK</name>
<dbReference type="Gene3D" id="1.25.40.10">
    <property type="entry name" value="Tetratricopeptide repeat domain"/>
    <property type="match status" value="2"/>
</dbReference>
<evidence type="ECO:0000256" key="2">
    <source>
        <dbReference type="ARBA" id="ARBA00004429"/>
    </source>
</evidence>
<keyword evidence="8 10" id="KW-0472">Membrane</keyword>
<reference evidence="12 13" key="1">
    <citation type="submission" date="2020-05" db="EMBL/GenBank/DDBJ databases">
        <authorList>
            <person name="Niu N."/>
        </authorList>
    </citation>
    <scope>NUCLEOTIDE SEQUENCE [LARGE SCALE GENOMIC DNA]</scope>
    <source>
        <strain evidence="12 13">3340-03</strain>
    </source>
</reference>
<dbReference type="SUPFAM" id="SSF48452">
    <property type="entry name" value="TPR-like"/>
    <property type="match status" value="2"/>
</dbReference>
<dbReference type="NCBIfam" id="TIGR00540">
    <property type="entry name" value="TPR_hemY_coli"/>
    <property type="match status" value="1"/>
</dbReference>
<comment type="pathway">
    <text evidence="3">Porphyrin-containing compound metabolism; protoheme biosynthesis.</text>
</comment>
<dbReference type="Pfam" id="PF07219">
    <property type="entry name" value="HemY_N"/>
    <property type="match status" value="1"/>
</dbReference>
<keyword evidence="4" id="KW-1003">Cell membrane</keyword>
<keyword evidence="9" id="KW-0627">Porphyrin biosynthesis</keyword>
<keyword evidence="6 10" id="KW-0812">Transmembrane</keyword>
<evidence type="ECO:0000256" key="3">
    <source>
        <dbReference type="ARBA" id="ARBA00004744"/>
    </source>
</evidence>
<evidence type="ECO:0000256" key="4">
    <source>
        <dbReference type="ARBA" id="ARBA00022475"/>
    </source>
</evidence>
<keyword evidence="13" id="KW-1185">Reference proteome</keyword>
<feature type="domain" description="HemY N-terminal" evidence="11">
    <location>
        <begin position="28"/>
        <end position="132"/>
    </location>
</feature>
<sequence>MRAIIKLAILFGLAILAVFFLKDNNDVVMLITGDERRTVSLLTALLFLIVLFGIAYILVRLIVRVIELPKTFSNWSEKRHAEKEVTLLERGWIELLEGRSDKAEKDLLSLVDKTDNFKRKILASMAAARAAHDLSHFDRRDSLLAEARQKAKTNPRFESAVALVQAELLLEQGKGFEALDHLEFAIKVDAKNTHAQGLLLRAYRQTGMTLKMVDTARQLVRKNLLTEEELRSLLDHYGAIYVANASFEEAKDFYDKLSRDEKAVPSIALTMAARFEQLEDFRNAGEALEIALNQKIDSRLLAQYVKCPSSEVSARISQAQRWLAVDENNPELLVTLGQLCLMDKLWGQAERYLNKSLSIYETSKAHALLGILNDRQGRQQEAIRHWRLASSSAVAISATEVAGVLVAADTSNDPTTPPDVKNLDKLEDRFLANKVETGRGIIESNSDDYLFDSAPPTLQK</sequence>
<comment type="subcellular location">
    <subcellularLocation>
        <location evidence="2">Cell inner membrane</location>
        <topology evidence="2">Multi-pass membrane protein</topology>
    </subcellularLocation>
</comment>
<dbReference type="GO" id="GO:0042168">
    <property type="term" value="P:heme metabolic process"/>
    <property type="evidence" value="ECO:0007669"/>
    <property type="project" value="InterPro"/>
</dbReference>
<keyword evidence="5" id="KW-0997">Cell inner membrane</keyword>
<dbReference type="InterPro" id="IPR010817">
    <property type="entry name" value="HemY_N"/>
</dbReference>
<dbReference type="EMBL" id="JABGBN010000002">
    <property type="protein sequence ID" value="NOL51301.1"/>
    <property type="molecule type" value="Genomic_DNA"/>
</dbReference>
<dbReference type="InterPro" id="IPR011990">
    <property type="entry name" value="TPR-like_helical_dom_sf"/>
</dbReference>
<evidence type="ECO:0000256" key="5">
    <source>
        <dbReference type="ARBA" id="ARBA00022519"/>
    </source>
</evidence>
<dbReference type="GO" id="GO:0006779">
    <property type="term" value="P:porphyrin-containing compound biosynthetic process"/>
    <property type="evidence" value="ECO:0007669"/>
    <property type="project" value="UniProtKB-KW"/>
</dbReference>
<evidence type="ECO:0000256" key="7">
    <source>
        <dbReference type="ARBA" id="ARBA00022989"/>
    </source>
</evidence>
<evidence type="ECO:0000313" key="13">
    <source>
        <dbReference type="Proteomes" id="UP000537862"/>
    </source>
</evidence>
<dbReference type="InterPro" id="IPR005254">
    <property type="entry name" value="Heme_biosyn_assoc_TPR_pro"/>
</dbReference>
<comment type="caution">
    <text evidence="12">The sequence shown here is derived from an EMBL/GenBank/DDBJ whole genome shotgun (WGS) entry which is preliminary data.</text>
</comment>
<feature type="transmembrane region" description="Helical" evidence="10">
    <location>
        <begin position="38"/>
        <end position="63"/>
    </location>
</feature>
<dbReference type="RefSeq" id="WP_171679992.1">
    <property type="nucleotide sequence ID" value="NZ_JABGBN010000002.1"/>
</dbReference>
<organism evidence="12 13">
    <name type="scientific">Pelistega suis</name>
    <dbReference type="NCBI Taxonomy" id="1631957"/>
    <lineage>
        <taxon>Bacteria</taxon>
        <taxon>Pseudomonadati</taxon>
        <taxon>Pseudomonadota</taxon>
        <taxon>Betaproteobacteria</taxon>
        <taxon>Burkholderiales</taxon>
        <taxon>Alcaligenaceae</taxon>
        <taxon>Pelistega</taxon>
    </lineage>
</organism>
<evidence type="ECO:0000256" key="8">
    <source>
        <dbReference type="ARBA" id="ARBA00023136"/>
    </source>
</evidence>
<dbReference type="UniPathway" id="UPA00252"/>
<evidence type="ECO:0000259" key="11">
    <source>
        <dbReference type="Pfam" id="PF07219"/>
    </source>
</evidence>
<evidence type="ECO:0000256" key="1">
    <source>
        <dbReference type="ARBA" id="ARBA00002962"/>
    </source>
</evidence>
<gene>
    <name evidence="12" type="ORF">HKX39_03815</name>
</gene>
<dbReference type="GO" id="GO:0005886">
    <property type="term" value="C:plasma membrane"/>
    <property type="evidence" value="ECO:0007669"/>
    <property type="project" value="UniProtKB-SubCell"/>
</dbReference>
<evidence type="ECO:0000256" key="10">
    <source>
        <dbReference type="SAM" id="Phobius"/>
    </source>
</evidence>
<comment type="function">
    <text evidence="1">Involved in a late step of protoheme IX synthesis.</text>
</comment>
<dbReference type="AlphaFoldDB" id="A0A849P3T3"/>
<keyword evidence="7 10" id="KW-1133">Transmembrane helix</keyword>
<evidence type="ECO:0000313" key="12">
    <source>
        <dbReference type="EMBL" id="NOL51301.1"/>
    </source>
</evidence>
<dbReference type="Proteomes" id="UP000537862">
    <property type="component" value="Unassembled WGS sequence"/>
</dbReference>